<proteinExistence type="predicted"/>
<dbReference type="Proteomes" id="UP000249115">
    <property type="component" value="Unassembled WGS sequence"/>
</dbReference>
<feature type="transmembrane region" description="Helical" evidence="1">
    <location>
        <begin position="6"/>
        <end position="25"/>
    </location>
</feature>
<dbReference type="OrthoDB" id="894361at2"/>
<name>A0A2W7RRQ4_9BACT</name>
<dbReference type="AlphaFoldDB" id="A0A2W7RRQ4"/>
<dbReference type="Proteomes" id="UP000321927">
    <property type="component" value="Unassembled WGS sequence"/>
</dbReference>
<dbReference type="EMBL" id="VORV01000002">
    <property type="protein sequence ID" value="TXD79320.1"/>
    <property type="molecule type" value="Genomic_DNA"/>
</dbReference>
<sequence>MKITPYHILVLFRIVFSIVLTYILFRYFGSESGFKNFGILWIITYPIILIVIIGNLLLNFKQVPKALKYYNSLLLLVFLVFLFLPERMEKGVILEAHLNEERSSWNIKIFENNNYRVRRSDLGGFKDYEGRYILVNDTLKIERFECNQCNFTNEWILGDKKLIPLNSNSENCYGCFEIVYRK</sequence>
<comment type="caution">
    <text evidence="2">The sequence shown here is derived from an EMBL/GenBank/DDBJ whole genome shotgun (WGS) entry which is preliminary data.</text>
</comment>
<evidence type="ECO:0000313" key="5">
    <source>
        <dbReference type="Proteomes" id="UP000321927"/>
    </source>
</evidence>
<dbReference type="RefSeq" id="WP_086497850.1">
    <property type="nucleotide sequence ID" value="NZ_MSSV01000001.1"/>
</dbReference>
<evidence type="ECO:0000313" key="2">
    <source>
        <dbReference type="EMBL" id="PZX61200.1"/>
    </source>
</evidence>
<reference evidence="2 4" key="1">
    <citation type="submission" date="2018-06" db="EMBL/GenBank/DDBJ databases">
        <title>Genomic Encyclopedia of Archaeal and Bacterial Type Strains, Phase II (KMG-II): from individual species to whole genera.</title>
        <authorList>
            <person name="Goeker M."/>
        </authorList>
    </citation>
    <scope>NUCLEOTIDE SEQUENCE [LARGE SCALE GENOMIC DNA]</scope>
    <source>
        <strain evidence="2 4">DSM 22686</strain>
    </source>
</reference>
<reference evidence="3 5" key="2">
    <citation type="submission" date="2019-08" db="EMBL/GenBank/DDBJ databases">
        <title>Genome of Algoriphagus ratkowskyi IC026.</title>
        <authorList>
            <person name="Bowman J.P."/>
        </authorList>
    </citation>
    <scope>NUCLEOTIDE SEQUENCE [LARGE SCALE GENOMIC DNA]</scope>
    <source>
        <strain evidence="3 5">IC026</strain>
    </source>
</reference>
<evidence type="ECO:0000256" key="1">
    <source>
        <dbReference type="SAM" id="Phobius"/>
    </source>
</evidence>
<keyword evidence="1" id="KW-0472">Membrane</keyword>
<gene>
    <name evidence="3" type="ORF">ESW18_03565</name>
    <name evidence="2" type="ORF">LV84_00188</name>
</gene>
<organism evidence="2 4">
    <name type="scientific">Algoriphagus ratkowskyi</name>
    <dbReference type="NCBI Taxonomy" id="57028"/>
    <lineage>
        <taxon>Bacteria</taxon>
        <taxon>Pseudomonadati</taxon>
        <taxon>Bacteroidota</taxon>
        <taxon>Cytophagia</taxon>
        <taxon>Cytophagales</taxon>
        <taxon>Cyclobacteriaceae</taxon>
        <taxon>Algoriphagus</taxon>
    </lineage>
</organism>
<protein>
    <submittedName>
        <fullName evidence="2">Uncharacterized protein</fullName>
    </submittedName>
</protein>
<accession>A0A2W7RRQ4</accession>
<feature type="transmembrane region" description="Helical" evidence="1">
    <location>
        <begin position="37"/>
        <end position="57"/>
    </location>
</feature>
<dbReference type="EMBL" id="QKZU01000001">
    <property type="protein sequence ID" value="PZX61200.1"/>
    <property type="molecule type" value="Genomic_DNA"/>
</dbReference>
<feature type="transmembrane region" description="Helical" evidence="1">
    <location>
        <begin position="69"/>
        <end position="85"/>
    </location>
</feature>
<evidence type="ECO:0000313" key="3">
    <source>
        <dbReference type="EMBL" id="TXD79320.1"/>
    </source>
</evidence>
<keyword evidence="1" id="KW-0812">Transmembrane</keyword>
<evidence type="ECO:0000313" key="4">
    <source>
        <dbReference type="Proteomes" id="UP000249115"/>
    </source>
</evidence>
<keyword evidence="1" id="KW-1133">Transmembrane helix</keyword>
<keyword evidence="5" id="KW-1185">Reference proteome</keyword>